<name>A0AAD8K802_TARER</name>
<proteinExistence type="predicted"/>
<sequence>MSVRNVEIDLNASGLIRYALIFSSQISTQIVALNYIIYIHNIQILLLLLTSHTCYFRSLHNPKHQIFTSILVVEDQERTFVSFRMF</sequence>
<evidence type="ECO:0000313" key="1">
    <source>
        <dbReference type="EMBL" id="KAK1416828.1"/>
    </source>
</evidence>
<dbReference type="EMBL" id="JAUHHV010000007">
    <property type="protein sequence ID" value="KAK1416828.1"/>
    <property type="molecule type" value="Genomic_DNA"/>
</dbReference>
<evidence type="ECO:0000313" key="2">
    <source>
        <dbReference type="Proteomes" id="UP001229421"/>
    </source>
</evidence>
<keyword evidence="2" id="KW-1185">Reference proteome</keyword>
<organism evidence="1 2">
    <name type="scientific">Tagetes erecta</name>
    <name type="common">African marigold</name>
    <dbReference type="NCBI Taxonomy" id="13708"/>
    <lineage>
        <taxon>Eukaryota</taxon>
        <taxon>Viridiplantae</taxon>
        <taxon>Streptophyta</taxon>
        <taxon>Embryophyta</taxon>
        <taxon>Tracheophyta</taxon>
        <taxon>Spermatophyta</taxon>
        <taxon>Magnoliopsida</taxon>
        <taxon>eudicotyledons</taxon>
        <taxon>Gunneridae</taxon>
        <taxon>Pentapetalae</taxon>
        <taxon>asterids</taxon>
        <taxon>campanulids</taxon>
        <taxon>Asterales</taxon>
        <taxon>Asteraceae</taxon>
        <taxon>Asteroideae</taxon>
        <taxon>Heliantheae alliance</taxon>
        <taxon>Tageteae</taxon>
        <taxon>Tagetes</taxon>
    </lineage>
</organism>
<protein>
    <submittedName>
        <fullName evidence="1">Uncharacterized protein</fullName>
    </submittedName>
</protein>
<dbReference type="AlphaFoldDB" id="A0AAD8K802"/>
<accession>A0AAD8K802</accession>
<dbReference type="Proteomes" id="UP001229421">
    <property type="component" value="Unassembled WGS sequence"/>
</dbReference>
<comment type="caution">
    <text evidence="1">The sequence shown here is derived from an EMBL/GenBank/DDBJ whole genome shotgun (WGS) entry which is preliminary data.</text>
</comment>
<gene>
    <name evidence="1" type="ORF">QVD17_25945</name>
</gene>
<reference evidence="1" key="1">
    <citation type="journal article" date="2023" name="bioRxiv">
        <title>Improved chromosome-level genome assembly for marigold (Tagetes erecta).</title>
        <authorList>
            <person name="Jiang F."/>
            <person name="Yuan L."/>
            <person name="Wang S."/>
            <person name="Wang H."/>
            <person name="Xu D."/>
            <person name="Wang A."/>
            <person name="Fan W."/>
        </authorList>
    </citation>
    <scope>NUCLEOTIDE SEQUENCE</scope>
    <source>
        <strain evidence="1">WSJ</strain>
        <tissue evidence="1">Leaf</tissue>
    </source>
</reference>